<evidence type="ECO:0000256" key="2">
    <source>
        <dbReference type="ARBA" id="ARBA00023125"/>
    </source>
</evidence>
<dbReference type="InterPro" id="IPR009057">
    <property type="entry name" value="Homeodomain-like_sf"/>
</dbReference>
<dbReference type="EMBL" id="BDQX01000317">
    <property type="protein sequence ID" value="GBG10396.1"/>
    <property type="molecule type" value="Genomic_DNA"/>
</dbReference>
<comment type="caution">
    <text evidence="5">The sequence shown here is derived from an EMBL/GenBank/DDBJ whole genome shotgun (WGS) entry which is preliminary data.</text>
</comment>
<dbReference type="GO" id="GO:0003700">
    <property type="term" value="F:DNA-binding transcription factor activity"/>
    <property type="evidence" value="ECO:0007669"/>
    <property type="project" value="InterPro"/>
</dbReference>
<protein>
    <recommendedName>
        <fullName evidence="4">HTH araC/xylS-type domain-containing protein</fullName>
    </recommendedName>
</protein>
<accession>A0A2R5EUN0</accession>
<organism evidence="5 6">
    <name type="scientific">Paenibacillus agaridevorans</name>
    <dbReference type="NCBI Taxonomy" id="171404"/>
    <lineage>
        <taxon>Bacteria</taxon>
        <taxon>Bacillati</taxon>
        <taxon>Bacillota</taxon>
        <taxon>Bacilli</taxon>
        <taxon>Bacillales</taxon>
        <taxon>Paenibacillaceae</taxon>
        <taxon>Paenibacillus</taxon>
    </lineage>
</organism>
<evidence type="ECO:0000256" key="1">
    <source>
        <dbReference type="ARBA" id="ARBA00023015"/>
    </source>
</evidence>
<dbReference type="AlphaFoldDB" id="A0A2R5EUN0"/>
<gene>
    <name evidence="5" type="ORF">PAT3040_05127</name>
</gene>
<dbReference type="PROSITE" id="PS01124">
    <property type="entry name" value="HTH_ARAC_FAMILY_2"/>
    <property type="match status" value="1"/>
</dbReference>
<proteinExistence type="predicted"/>
<evidence type="ECO:0000259" key="4">
    <source>
        <dbReference type="PROSITE" id="PS01124"/>
    </source>
</evidence>
<dbReference type="Pfam" id="PF20240">
    <property type="entry name" value="DUF6597"/>
    <property type="match status" value="1"/>
</dbReference>
<dbReference type="SMART" id="SM00342">
    <property type="entry name" value="HTH_ARAC"/>
    <property type="match status" value="1"/>
</dbReference>
<reference evidence="5 6" key="1">
    <citation type="submission" date="2017-08" db="EMBL/GenBank/DDBJ databases">
        <title>Substantial Increase in Enzyme Production by Combined Drug-Resistance Mutations in Paenibacillus agaridevorans.</title>
        <authorList>
            <person name="Tanaka Y."/>
            <person name="Funane K."/>
            <person name="Hosaka T."/>
            <person name="Shiwa Y."/>
            <person name="Fujita N."/>
            <person name="Miyazaki T."/>
            <person name="Yoshikawa H."/>
            <person name="Murakami K."/>
            <person name="Kasahara K."/>
            <person name="Inaoka T."/>
            <person name="Hiraga Y."/>
            <person name="Ochi K."/>
        </authorList>
    </citation>
    <scope>NUCLEOTIDE SEQUENCE [LARGE SCALE GENOMIC DNA]</scope>
    <source>
        <strain evidence="5 6">T-3040</strain>
    </source>
</reference>
<dbReference type="InterPro" id="IPR018060">
    <property type="entry name" value="HTH_AraC"/>
</dbReference>
<keyword evidence="3" id="KW-0804">Transcription</keyword>
<keyword evidence="6" id="KW-1185">Reference proteome</keyword>
<keyword evidence="1" id="KW-0805">Transcription regulation</keyword>
<dbReference type="PANTHER" id="PTHR46796:SF13">
    <property type="entry name" value="HTH-TYPE TRANSCRIPTIONAL ACTIVATOR RHAS"/>
    <property type="match status" value="1"/>
</dbReference>
<sequence>MFRPVQSPTLRSERQHSGYSYREYAPSAFLEPHVACYWTVDFDARSGSQPHRIIPDGCVDIIVDRRASSASHAAFVTGLMTNCLVIDLASEQSSFGIRMYTESARSILRVPVSAFASERVYLYDMWGAEGLFLSEELLYAKDVSQLIELAEIRLSGLLSRLDVPMPGLLYNGLNYMYDYKGILSPAQLADKLGFSERHLRRVFEREIGVGPKEILGIIRFQSMLREIYGGAGARMSYADLAAKYGYYDQSHLIKTFKRYYGLPPGQVWAKE</sequence>
<dbReference type="PANTHER" id="PTHR46796">
    <property type="entry name" value="HTH-TYPE TRANSCRIPTIONAL ACTIVATOR RHAS-RELATED"/>
    <property type="match status" value="1"/>
</dbReference>
<evidence type="ECO:0000313" key="5">
    <source>
        <dbReference type="EMBL" id="GBG10396.1"/>
    </source>
</evidence>
<feature type="domain" description="HTH araC/xylS-type" evidence="4">
    <location>
        <begin position="187"/>
        <end position="270"/>
    </location>
</feature>
<dbReference type="Proteomes" id="UP000245202">
    <property type="component" value="Unassembled WGS sequence"/>
</dbReference>
<keyword evidence="2" id="KW-0238">DNA-binding</keyword>
<dbReference type="Pfam" id="PF12833">
    <property type="entry name" value="HTH_18"/>
    <property type="match status" value="1"/>
</dbReference>
<evidence type="ECO:0000313" key="6">
    <source>
        <dbReference type="Proteomes" id="UP000245202"/>
    </source>
</evidence>
<dbReference type="GO" id="GO:0043565">
    <property type="term" value="F:sequence-specific DNA binding"/>
    <property type="evidence" value="ECO:0007669"/>
    <property type="project" value="InterPro"/>
</dbReference>
<dbReference type="SUPFAM" id="SSF46689">
    <property type="entry name" value="Homeodomain-like"/>
    <property type="match status" value="1"/>
</dbReference>
<dbReference type="InterPro" id="IPR046532">
    <property type="entry name" value="DUF6597"/>
</dbReference>
<dbReference type="Gene3D" id="1.10.10.60">
    <property type="entry name" value="Homeodomain-like"/>
    <property type="match status" value="1"/>
</dbReference>
<name>A0A2R5EUN0_9BACL</name>
<evidence type="ECO:0000256" key="3">
    <source>
        <dbReference type="ARBA" id="ARBA00023163"/>
    </source>
</evidence>
<dbReference type="InterPro" id="IPR050204">
    <property type="entry name" value="AraC_XylS_family_regulators"/>
</dbReference>